<keyword evidence="1" id="KW-0677">Repeat</keyword>
<dbReference type="OrthoDB" id="10268090at2759"/>
<keyword evidence="4" id="KW-1185">Reference proteome</keyword>
<dbReference type="AlphaFoldDB" id="A0A9E7JDV5"/>
<proteinExistence type="predicted"/>
<dbReference type="NCBIfam" id="TIGR00756">
    <property type="entry name" value="PPR"/>
    <property type="match status" value="4"/>
</dbReference>
<gene>
    <name evidence="3" type="ORF">MUK42_05705</name>
</gene>
<dbReference type="PANTHER" id="PTHR47926">
    <property type="entry name" value="PENTATRICOPEPTIDE REPEAT-CONTAINING PROTEIN"/>
    <property type="match status" value="1"/>
</dbReference>
<protein>
    <submittedName>
        <fullName evidence="3">Saccharopine dehydrogenase</fullName>
    </submittedName>
</protein>
<evidence type="ECO:0000313" key="3">
    <source>
        <dbReference type="EMBL" id="URD77326.1"/>
    </source>
</evidence>
<dbReference type="Pfam" id="PF01535">
    <property type="entry name" value="PPR"/>
    <property type="match status" value="5"/>
</dbReference>
<feature type="repeat" description="PPR" evidence="2">
    <location>
        <begin position="599"/>
        <end position="633"/>
    </location>
</feature>
<dbReference type="InterPro" id="IPR003428">
    <property type="entry name" value="MAM33"/>
</dbReference>
<dbReference type="InterPro" id="IPR011990">
    <property type="entry name" value="TPR-like_helical_dom_sf"/>
</dbReference>
<evidence type="ECO:0000256" key="2">
    <source>
        <dbReference type="PROSITE-ProRule" id="PRU00708"/>
    </source>
</evidence>
<dbReference type="PANTHER" id="PTHR47926:SF347">
    <property type="entry name" value="PENTATRICOPEPTIDE REPEAT-CONTAINING PROTEIN"/>
    <property type="match status" value="1"/>
</dbReference>
<dbReference type="Pfam" id="PF13041">
    <property type="entry name" value="PPR_2"/>
    <property type="match status" value="2"/>
</dbReference>
<dbReference type="InterPro" id="IPR046960">
    <property type="entry name" value="PPR_At4g14850-like_plant"/>
</dbReference>
<reference evidence="3" key="1">
    <citation type="submission" date="2022-05" db="EMBL/GenBank/DDBJ databases">
        <title>The Musa troglodytarum L. genome provides insights into the mechanism of non-climacteric behaviour and enrichment of carotenoids.</title>
        <authorList>
            <person name="Wang J."/>
        </authorList>
    </citation>
    <scope>NUCLEOTIDE SEQUENCE</scope>
    <source>
        <tissue evidence="3">Leaf</tissue>
    </source>
</reference>
<evidence type="ECO:0000256" key="1">
    <source>
        <dbReference type="ARBA" id="ARBA00022737"/>
    </source>
</evidence>
<dbReference type="EMBL" id="CP097503">
    <property type="protein sequence ID" value="URD77326.1"/>
    <property type="molecule type" value="Genomic_DNA"/>
</dbReference>
<dbReference type="GO" id="GO:0005759">
    <property type="term" value="C:mitochondrial matrix"/>
    <property type="evidence" value="ECO:0007669"/>
    <property type="project" value="InterPro"/>
</dbReference>
<dbReference type="SUPFAM" id="SSF54529">
    <property type="entry name" value="Mitochondrial glycoprotein MAM33-like"/>
    <property type="match status" value="1"/>
</dbReference>
<dbReference type="Pfam" id="PF02330">
    <property type="entry name" value="MAM33"/>
    <property type="match status" value="1"/>
</dbReference>
<accession>A0A9E7JDV5</accession>
<dbReference type="GO" id="GO:0009451">
    <property type="term" value="P:RNA modification"/>
    <property type="evidence" value="ECO:0007669"/>
    <property type="project" value="InterPro"/>
</dbReference>
<sequence length="835" mass="93464">MSLCYDGFDQDLSVRSLGDGVGSEVEGFMLEWTEVRTQDVVLRRQPDHIFCEEIAVSALLAPLQFQDKDPLPRDVLMKVCIKKAGYDSVLRFDCRAFCCDKDQLLPWTTMETNDGGIGSDFTIRKAYCSSSVDYLGKCKSVGPIFSSLDPQLQKALKDYLVVRGITPKLTNFLLEHLHRKEHSQYVNWLRTMEGIVANSTNRRLKLNQAIATPLHFAVEERHAAESPMKVLPSPTLQPFLCSISPPNPGSTYVSTGRSASLATRTNIFFSSAAKSKPIDHVLKLFHLLPARDTVTWNTAISACLRHCRVDAALRLFVDMLLASSPAPDAITIRLVLRAFSEANYSRLLPQIHAYVLKLQEQLPPSELTVLHTCLLNSYRKFGYVELAHKVFCGMPDQDVVTFTSMLTGYVQDGRHVEALRIFQGMVESGRFRLNEHVYSCALRACAGNSTLYDAQQIHAHVLKSGMASDVFTGTSLVDLYVKCDEMECARRAFLGISEPSVVSWNALMAGKLDGDEEIMLFGHMRSLGLVPDHMTFANVLRACRDGVGTEEVRQLHGIFMKMMEVKLDTFVSIALFEAYIDHGCFNEAQNVFSVMVQKDDVAYNLAIQGYNRNGHATEAVSLFLECLKMGKELREVTLSSILKEVGLHSGRQLHAMISKFGCSGSGHYDFLLGPLIRMYLDHHFLDDALCVFEKVHQRDLALWTSLISGFSRIGESEAALKLYVRMVTEASVEPPNHYMFSAVLSSCAQIAALEEGKQIHAQVIKSDRRVKCDTFVASSLLHMYAKSGHIEEAIRLFEKMPKRDLASWNAMISGLAQHGFAERDIETFQELMTRA</sequence>
<feature type="repeat" description="PPR" evidence="2">
    <location>
        <begin position="292"/>
        <end position="327"/>
    </location>
</feature>
<evidence type="ECO:0000313" key="4">
    <source>
        <dbReference type="Proteomes" id="UP001055439"/>
    </source>
</evidence>
<dbReference type="Proteomes" id="UP001055439">
    <property type="component" value="Chromosome 10"/>
</dbReference>
<dbReference type="PROSITE" id="PS51375">
    <property type="entry name" value="PPR"/>
    <property type="match status" value="5"/>
</dbReference>
<dbReference type="Gene3D" id="1.25.40.10">
    <property type="entry name" value="Tetratricopeptide repeat domain"/>
    <property type="match status" value="6"/>
</dbReference>
<dbReference type="GO" id="GO:0003723">
    <property type="term" value="F:RNA binding"/>
    <property type="evidence" value="ECO:0007669"/>
    <property type="project" value="InterPro"/>
</dbReference>
<feature type="repeat" description="PPR" evidence="2">
    <location>
        <begin position="773"/>
        <end position="807"/>
    </location>
</feature>
<dbReference type="InterPro" id="IPR002885">
    <property type="entry name" value="PPR_rpt"/>
</dbReference>
<organism evidence="3 4">
    <name type="scientific">Musa troglodytarum</name>
    <name type="common">fe'i banana</name>
    <dbReference type="NCBI Taxonomy" id="320322"/>
    <lineage>
        <taxon>Eukaryota</taxon>
        <taxon>Viridiplantae</taxon>
        <taxon>Streptophyta</taxon>
        <taxon>Embryophyta</taxon>
        <taxon>Tracheophyta</taxon>
        <taxon>Spermatophyta</taxon>
        <taxon>Magnoliopsida</taxon>
        <taxon>Liliopsida</taxon>
        <taxon>Zingiberales</taxon>
        <taxon>Musaceae</taxon>
        <taxon>Musa</taxon>
    </lineage>
</organism>
<feature type="repeat" description="PPR" evidence="2">
    <location>
        <begin position="699"/>
        <end position="734"/>
    </location>
</feature>
<name>A0A9E7JDV5_9LILI</name>
<dbReference type="InterPro" id="IPR036561">
    <property type="entry name" value="MAM33_sf"/>
</dbReference>
<feature type="repeat" description="PPR" evidence="2">
    <location>
        <begin position="398"/>
        <end position="432"/>
    </location>
</feature>
<dbReference type="Gene3D" id="3.10.280.10">
    <property type="entry name" value="Mitochondrial glycoprotein"/>
    <property type="match status" value="1"/>
</dbReference>